<dbReference type="EMBL" id="AOIU01000034">
    <property type="protein sequence ID" value="ELZ23183.1"/>
    <property type="molecule type" value="Genomic_DNA"/>
</dbReference>
<protein>
    <submittedName>
        <fullName evidence="1">Uncharacterized protein</fullName>
    </submittedName>
</protein>
<keyword evidence="2" id="KW-1185">Reference proteome</keyword>
<evidence type="ECO:0000313" key="2">
    <source>
        <dbReference type="Proteomes" id="UP000011626"/>
    </source>
</evidence>
<dbReference type="Pfam" id="PF24366">
    <property type="entry name" value="DUF7522"/>
    <property type="match status" value="1"/>
</dbReference>
<name>M0CKN0_9EURY</name>
<dbReference type="Proteomes" id="UP000011626">
    <property type="component" value="Unassembled WGS sequence"/>
</dbReference>
<proteinExistence type="predicted"/>
<accession>M0CKN0</accession>
<reference evidence="1 2" key="1">
    <citation type="journal article" date="2014" name="PLoS Genet.">
        <title>Phylogenetically driven sequencing of extremely halophilic archaea reveals strategies for static and dynamic osmo-response.</title>
        <authorList>
            <person name="Becker E.A."/>
            <person name="Seitzer P.M."/>
            <person name="Tritt A."/>
            <person name="Larsen D."/>
            <person name="Krusor M."/>
            <person name="Yao A.I."/>
            <person name="Wu D."/>
            <person name="Madern D."/>
            <person name="Eisen J.A."/>
            <person name="Darling A.E."/>
            <person name="Facciotti M.T."/>
        </authorList>
    </citation>
    <scope>NUCLEOTIDE SEQUENCE [LARGE SCALE GENOMIC DNA]</scope>
    <source>
        <strain evidence="1 2">2-9-1</strain>
    </source>
</reference>
<dbReference type="InterPro" id="IPR055944">
    <property type="entry name" value="DUF7522"/>
</dbReference>
<dbReference type="AlphaFoldDB" id="M0CKN0"/>
<sequence>MNFLEEQAGEYLRGAIHYSGDEYVSLYMRDDVDALYPPEKMEELTEYYRRENQSRTVEEPFDLGTNHCTVNFYDDAILFHFTQGDELGTVITLEPEAGRDIVTFITDCLEQLHYNSPQEIPRAPNWLKG</sequence>
<evidence type="ECO:0000313" key="1">
    <source>
        <dbReference type="EMBL" id="ELZ23183.1"/>
    </source>
</evidence>
<organism evidence="1 2">
    <name type="scientific">Halosimplex carlsbadense 2-9-1</name>
    <dbReference type="NCBI Taxonomy" id="797114"/>
    <lineage>
        <taxon>Archaea</taxon>
        <taxon>Methanobacteriati</taxon>
        <taxon>Methanobacteriota</taxon>
        <taxon>Stenosarchaea group</taxon>
        <taxon>Halobacteria</taxon>
        <taxon>Halobacteriales</taxon>
        <taxon>Haloarculaceae</taxon>
        <taxon>Halosimplex</taxon>
    </lineage>
</organism>
<gene>
    <name evidence="1" type="ORF">C475_16079</name>
</gene>
<dbReference type="eggNOG" id="arCOG07569">
    <property type="taxonomic scope" value="Archaea"/>
</dbReference>
<comment type="caution">
    <text evidence="1">The sequence shown here is derived from an EMBL/GenBank/DDBJ whole genome shotgun (WGS) entry which is preliminary data.</text>
</comment>